<dbReference type="RefSeq" id="WP_179822829.1">
    <property type="nucleotide sequence ID" value="NZ_JACCFS010000001.1"/>
</dbReference>
<dbReference type="AlphaFoldDB" id="A0A7Z0ELF4"/>
<dbReference type="InterPro" id="IPR051704">
    <property type="entry name" value="FAD_aromatic-hydroxylase"/>
</dbReference>
<dbReference type="PANTHER" id="PTHR46865">
    <property type="entry name" value="OXIDOREDUCTASE-RELATED"/>
    <property type="match status" value="1"/>
</dbReference>
<dbReference type="SUPFAM" id="SSF51905">
    <property type="entry name" value="FAD/NAD(P)-binding domain"/>
    <property type="match status" value="1"/>
</dbReference>
<dbReference type="PRINTS" id="PR00420">
    <property type="entry name" value="RNGMNOXGNASE"/>
</dbReference>
<name>A0A7Z0ELF4_9ACTN</name>
<organism evidence="2 3">
    <name type="scientific">Nocardiopsis aegyptia</name>
    <dbReference type="NCBI Taxonomy" id="220378"/>
    <lineage>
        <taxon>Bacteria</taxon>
        <taxon>Bacillati</taxon>
        <taxon>Actinomycetota</taxon>
        <taxon>Actinomycetes</taxon>
        <taxon>Streptosporangiales</taxon>
        <taxon>Nocardiopsidaceae</taxon>
        <taxon>Nocardiopsis</taxon>
    </lineage>
</organism>
<evidence type="ECO:0000313" key="2">
    <source>
        <dbReference type="EMBL" id="NYJ34267.1"/>
    </source>
</evidence>
<dbReference type="Proteomes" id="UP000572051">
    <property type="component" value="Unassembled WGS sequence"/>
</dbReference>
<accession>A0A7Z0ELF4</accession>
<sequence length="398" mass="42638">MASVRHVLVSGAGIAGPALAYWLHHHGIAATVVERAPEVRAGGYAIDVRGVALDVAERMGVLDDVRAAATGTGSVGFVDRHGRVRVRLPTTALAPEGRSDELQRGDLIRLLLDRTTDHTEYVFGDRVIGLDQGPDGVLATFEHAAPRTFDLVVCADGLHSSTRALALGPEEPLRRFLHAYISIFSVPDDMGLSAEALLFNTPGRLAGLTHSPRVPGAKAILALTRRPDSGIDRAGEDEQRRALRAAFTGQGWITDRLLDDMDDAPDFYFDSVTQIRMDRWSAGRVTTLGDAAYAPSPMSGQGTSLALVGAYVLAQELGRRDDHTGALAAYETRMRPFVRANQDIAGSGMAFLVPRTRLGIAARDALVRATPVLSRLGSLESRVSRAAEALDLDARAPV</sequence>
<keyword evidence="3" id="KW-1185">Reference proteome</keyword>
<comment type="caution">
    <text evidence="2">The sequence shown here is derived from an EMBL/GenBank/DDBJ whole genome shotgun (WGS) entry which is preliminary data.</text>
</comment>
<dbReference type="Pfam" id="PF01494">
    <property type="entry name" value="FAD_binding_3"/>
    <property type="match status" value="1"/>
</dbReference>
<dbReference type="Gene3D" id="3.50.50.60">
    <property type="entry name" value="FAD/NAD(P)-binding domain"/>
    <property type="match status" value="1"/>
</dbReference>
<dbReference type="PANTHER" id="PTHR46865:SF2">
    <property type="entry name" value="MONOOXYGENASE"/>
    <property type="match status" value="1"/>
</dbReference>
<dbReference type="InterPro" id="IPR036188">
    <property type="entry name" value="FAD/NAD-bd_sf"/>
</dbReference>
<dbReference type="GO" id="GO:0071949">
    <property type="term" value="F:FAD binding"/>
    <property type="evidence" value="ECO:0007669"/>
    <property type="project" value="InterPro"/>
</dbReference>
<reference evidence="2 3" key="1">
    <citation type="submission" date="2020-07" db="EMBL/GenBank/DDBJ databases">
        <title>Sequencing the genomes of 1000 actinobacteria strains.</title>
        <authorList>
            <person name="Klenk H.-P."/>
        </authorList>
    </citation>
    <scope>NUCLEOTIDE SEQUENCE [LARGE SCALE GENOMIC DNA]</scope>
    <source>
        <strain evidence="2 3">DSM 44442</strain>
    </source>
</reference>
<gene>
    <name evidence="2" type="ORF">HNR10_002148</name>
</gene>
<protein>
    <submittedName>
        <fullName evidence="2">2-polyprenyl-6-methoxyphenol hydroxylase-like FAD-dependent oxidoreductase</fullName>
    </submittedName>
</protein>
<dbReference type="Gene3D" id="3.30.9.10">
    <property type="entry name" value="D-Amino Acid Oxidase, subunit A, domain 2"/>
    <property type="match status" value="1"/>
</dbReference>
<evidence type="ECO:0000313" key="3">
    <source>
        <dbReference type="Proteomes" id="UP000572051"/>
    </source>
</evidence>
<feature type="domain" description="FAD-binding" evidence="1">
    <location>
        <begin position="6"/>
        <end position="341"/>
    </location>
</feature>
<evidence type="ECO:0000259" key="1">
    <source>
        <dbReference type="Pfam" id="PF01494"/>
    </source>
</evidence>
<dbReference type="EMBL" id="JACCFS010000001">
    <property type="protein sequence ID" value="NYJ34267.1"/>
    <property type="molecule type" value="Genomic_DNA"/>
</dbReference>
<proteinExistence type="predicted"/>
<dbReference type="InterPro" id="IPR002938">
    <property type="entry name" value="FAD-bd"/>
</dbReference>